<accession>A0ACC2DZ17</accession>
<reference evidence="2" key="1">
    <citation type="journal article" date="2024" name="Proc. Natl. Acad. Sci. U.S.A.">
        <title>Extraordinary preservation of gene collinearity over three hundred million years revealed in homosporous lycophytes.</title>
        <authorList>
            <person name="Li C."/>
            <person name="Wickell D."/>
            <person name="Kuo L.Y."/>
            <person name="Chen X."/>
            <person name="Nie B."/>
            <person name="Liao X."/>
            <person name="Peng D."/>
            <person name="Ji J."/>
            <person name="Jenkins J."/>
            <person name="Williams M."/>
            <person name="Shu S."/>
            <person name="Plott C."/>
            <person name="Barry K."/>
            <person name="Rajasekar S."/>
            <person name="Grimwood J."/>
            <person name="Han X."/>
            <person name="Sun S."/>
            <person name="Hou Z."/>
            <person name="He W."/>
            <person name="Dai G."/>
            <person name="Sun C."/>
            <person name="Schmutz J."/>
            <person name="Leebens-Mack J.H."/>
            <person name="Li F.W."/>
            <person name="Wang L."/>
        </authorList>
    </citation>
    <scope>NUCLEOTIDE SEQUENCE [LARGE SCALE GENOMIC DNA]</scope>
    <source>
        <strain evidence="2">cv. PW_Plant_1</strain>
    </source>
</reference>
<sequence>MMAVNVAKGGPVFLLGGRRLIKKDSSHDKEFISHVDFCKAGLQWTPRLKKQHIRSPAVCCRSFSGNKNLKAIAEKGRKFIQQCPKGALSCPCNEKVLLFDVERITHTVNCSNSSSSSPLISNEDSVDDTFSKQYDSDPSIRPDEPLRSPDKVLTSSSTAQFQANLPVRRKFKGNRFLWWLKLRSNFNTAFERFFKSEIRRRAFVTVTLLIVSRIGYFIPLPGFDRRALPSDYLGFVSGRIEELGDLGSEMKLSIFQLGISPYLLASMGMQLACHLIPSLVKLRTKGFDGHAKIKKYTFRLTLLFAILESLAIAYYSLPYAVCAAGNTFRHMTITTSLLTFGAMTLHWISEKITTAGFGEGSSLIVCLSILTGYANSLQQIARSITYDISGCSALCLLLVSSFTITLWAVVVNEGRRKIKMQYFDLALMQNSGRLRGLPEVEPYIPFNINPTGMQPILTTSYLLAFPGIVASITGAQLWVRLKDMLNPALPGAPGAKPWLYHSLNMIFVFMFNVLDIGDTPKELSNYMMKIGTRIPNVKPGRQTIEYLGKVQASTRFWGGILLGMLATVSTLVDYKLRAINQDISIGFTSMLIIVGSVAELRRSFKAYNVMPSLSKVLKRYGV</sequence>
<name>A0ACC2DZ17_DIPCM</name>
<evidence type="ECO:0000313" key="2">
    <source>
        <dbReference type="Proteomes" id="UP001162992"/>
    </source>
</evidence>
<gene>
    <name evidence="1" type="ORF">O6H91_04G083200</name>
</gene>
<comment type="caution">
    <text evidence="1">The sequence shown here is derived from an EMBL/GenBank/DDBJ whole genome shotgun (WGS) entry which is preliminary data.</text>
</comment>
<organism evidence="1 2">
    <name type="scientific">Diphasiastrum complanatum</name>
    <name type="common">Issler's clubmoss</name>
    <name type="synonym">Lycopodium complanatum</name>
    <dbReference type="NCBI Taxonomy" id="34168"/>
    <lineage>
        <taxon>Eukaryota</taxon>
        <taxon>Viridiplantae</taxon>
        <taxon>Streptophyta</taxon>
        <taxon>Embryophyta</taxon>
        <taxon>Tracheophyta</taxon>
        <taxon>Lycopodiopsida</taxon>
        <taxon>Lycopodiales</taxon>
        <taxon>Lycopodiaceae</taxon>
        <taxon>Lycopodioideae</taxon>
        <taxon>Diphasiastrum</taxon>
    </lineage>
</organism>
<evidence type="ECO:0000313" key="1">
    <source>
        <dbReference type="EMBL" id="KAJ7559390.1"/>
    </source>
</evidence>
<proteinExistence type="predicted"/>
<dbReference type="Proteomes" id="UP001162992">
    <property type="component" value="Chromosome 4"/>
</dbReference>
<keyword evidence="2" id="KW-1185">Reference proteome</keyword>
<dbReference type="EMBL" id="CM055095">
    <property type="protein sequence ID" value="KAJ7559390.1"/>
    <property type="molecule type" value="Genomic_DNA"/>
</dbReference>
<protein>
    <submittedName>
        <fullName evidence="1">Uncharacterized protein</fullName>
    </submittedName>
</protein>